<keyword evidence="1" id="KW-1133">Transmembrane helix</keyword>
<evidence type="ECO:0008006" key="4">
    <source>
        <dbReference type="Google" id="ProtNLM"/>
    </source>
</evidence>
<evidence type="ECO:0000313" key="2">
    <source>
        <dbReference type="EMBL" id="KGM06056.1"/>
    </source>
</evidence>
<accession>A0A0A0BDM3</accession>
<evidence type="ECO:0000313" key="3">
    <source>
        <dbReference type="Proteomes" id="UP000029999"/>
    </source>
</evidence>
<protein>
    <recommendedName>
        <fullName evidence="4">Lytic murein transglycosylase</fullName>
    </recommendedName>
</protein>
<evidence type="ECO:0000256" key="1">
    <source>
        <dbReference type="SAM" id="Phobius"/>
    </source>
</evidence>
<dbReference type="EMBL" id="JRQD01000006">
    <property type="protein sequence ID" value="KGM06056.1"/>
    <property type="molecule type" value="Genomic_DNA"/>
</dbReference>
<dbReference type="Proteomes" id="UP000029999">
    <property type="component" value="Unassembled WGS sequence"/>
</dbReference>
<comment type="caution">
    <text evidence="2">The sequence shown here is derived from an EMBL/GenBank/DDBJ whole genome shotgun (WGS) entry which is preliminary data.</text>
</comment>
<dbReference type="AlphaFoldDB" id="A0A0A0BDM3"/>
<reference evidence="2 3" key="1">
    <citation type="submission" date="2014-09" db="EMBL/GenBank/DDBJ databases">
        <authorList>
            <person name="Grob C."/>
            <person name="Taubert M."/>
            <person name="Howat A.M."/>
            <person name="Burns O.J."/>
            <person name="Dixon J.L."/>
            <person name="Chen Y."/>
            <person name="Murrell J.C."/>
        </authorList>
    </citation>
    <scope>NUCLEOTIDE SEQUENCE [LARGE SCALE GENOMIC DNA]</scope>
    <source>
        <strain evidence="2">L4</strain>
    </source>
</reference>
<keyword evidence="1" id="KW-0812">Transmembrane</keyword>
<dbReference type="STRING" id="392484.LP43_2371"/>
<proteinExistence type="predicted"/>
<sequence length="216" mass="23809">MRTLRNFIIGLILVIGAIVAMLFIPSPQPPAAKPWEVTIMPDGNVQVLGIHLANTTYKTAQETLGTFGETAIFRDPNNSLSVEAFFNSINLSGLSAKLVLNLDVKAEQLEAMLKRATSGKLQPSGAYQHDIAEVDRIALLKTPVNAITYIPTVRLDETMIMSRFGEPDTKQQTTDPDGVTINSWHYTSSMLTVNFSEKEKTVLIYRAKSTSPDQLK</sequence>
<keyword evidence="1" id="KW-0472">Membrane</keyword>
<feature type="transmembrane region" description="Helical" evidence="1">
    <location>
        <begin position="7"/>
        <end position="24"/>
    </location>
</feature>
<dbReference type="RefSeq" id="WP_052094200.1">
    <property type="nucleotide sequence ID" value="NZ_JRQD01000006.1"/>
</dbReference>
<organism evidence="2 3">
    <name type="scientific">Methylophaga thiooxydans</name>
    <dbReference type="NCBI Taxonomy" id="392484"/>
    <lineage>
        <taxon>Bacteria</taxon>
        <taxon>Pseudomonadati</taxon>
        <taxon>Pseudomonadota</taxon>
        <taxon>Gammaproteobacteria</taxon>
        <taxon>Thiotrichales</taxon>
        <taxon>Piscirickettsiaceae</taxon>
        <taxon>Methylophaga</taxon>
    </lineage>
</organism>
<name>A0A0A0BDM3_9GAMM</name>
<gene>
    <name evidence="2" type="ORF">LP43_2371</name>
</gene>